<proteinExistence type="predicted"/>
<dbReference type="Proteomes" id="UP000053904">
    <property type="component" value="Unassembled WGS sequence"/>
</dbReference>
<dbReference type="InterPro" id="IPR013783">
    <property type="entry name" value="Ig-like_fold"/>
</dbReference>
<evidence type="ECO:0000256" key="4">
    <source>
        <dbReference type="SAM" id="Phobius"/>
    </source>
</evidence>
<dbReference type="InterPro" id="IPR058094">
    <property type="entry name" value="Ig-like_OmpL47-like"/>
</dbReference>
<comment type="subcellular location">
    <subcellularLocation>
        <location evidence="1">Secreted</location>
    </subcellularLocation>
</comment>
<gene>
    <name evidence="6" type="ORF">XD93_0740</name>
</gene>
<dbReference type="NCBIfam" id="NF047446">
    <property type="entry name" value="barrel_OmpL47"/>
    <property type="match status" value="1"/>
</dbReference>
<dbReference type="InterPro" id="IPR022038">
    <property type="entry name" value="Ig-like_bact"/>
</dbReference>
<dbReference type="InterPro" id="IPR007110">
    <property type="entry name" value="Ig-like_dom"/>
</dbReference>
<feature type="domain" description="Ig-like" evidence="5">
    <location>
        <begin position="682"/>
        <end position="759"/>
    </location>
</feature>
<evidence type="ECO:0000259" key="5">
    <source>
        <dbReference type="PROSITE" id="PS50835"/>
    </source>
</evidence>
<dbReference type="PROSITE" id="PS50835">
    <property type="entry name" value="IG_LIKE"/>
    <property type="match status" value="1"/>
</dbReference>
<name>A0A124FX28_9BACT</name>
<feature type="non-terminal residue" evidence="6">
    <location>
        <position position="1"/>
    </location>
</feature>
<protein>
    <submittedName>
        <fullName evidence="6">Conserved repeat domain protein</fullName>
    </submittedName>
</protein>
<evidence type="ECO:0000313" key="6">
    <source>
        <dbReference type="EMBL" id="KUK76747.1"/>
    </source>
</evidence>
<dbReference type="Gene3D" id="2.60.40.10">
    <property type="entry name" value="Immunoglobulins"/>
    <property type="match status" value="3"/>
</dbReference>
<keyword evidence="4" id="KW-1133">Transmembrane helix</keyword>
<dbReference type="AlphaFoldDB" id="A0A124FX28"/>
<dbReference type="Pfam" id="PF17210">
    <property type="entry name" value="SdrD_B"/>
    <property type="match status" value="1"/>
</dbReference>
<dbReference type="EMBL" id="LGGO01000109">
    <property type="protein sequence ID" value="KUK76747.1"/>
    <property type="molecule type" value="Genomic_DNA"/>
</dbReference>
<dbReference type="CDD" id="cd00146">
    <property type="entry name" value="PKD"/>
    <property type="match status" value="1"/>
</dbReference>
<keyword evidence="2" id="KW-0964">Secreted</keyword>
<keyword evidence="4" id="KW-0472">Membrane</keyword>
<dbReference type="InterPro" id="IPR033764">
    <property type="entry name" value="Sdr_B"/>
</dbReference>
<accession>A0A124FX28</accession>
<organism evidence="6 7">
    <name type="scientific">candidate division WS6 bacterium 34_10</name>
    <dbReference type="NCBI Taxonomy" id="1641389"/>
    <lineage>
        <taxon>Bacteria</taxon>
        <taxon>Candidatus Dojkabacteria</taxon>
    </lineage>
</organism>
<dbReference type="GO" id="GO:0005576">
    <property type="term" value="C:extracellular region"/>
    <property type="evidence" value="ECO:0007669"/>
    <property type="project" value="UniProtKB-SubCell"/>
</dbReference>
<feature type="transmembrane region" description="Helical" evidence="4">
    <location>
        <begin position="942"/>
        <end position="960"/>
    </location>
</feature>
<keyword evidence="3" id="KW-0732">Signal</keyword>
<sequence length="969" mass="108410">LDKVEYKWDDGTWTEYTEDIEYQVNGKHTLYARATDLAGNIKEEQLEVWFDFSNPVGTFTIDDSDGLVRQTIKLNFKDVHDPSGSEEINRIEIWVNGYKGSAGKVEDGVYEYYLDTTVLDDGDHIIRPSIFDGAGNRTRPSINITVDNTIPEPISNVMVYKGHNSDEENLLECPTGYTNNTQIRIEWEPLDDPDIDYYWFGTKFNNHHKKVYAPTSYYDANMTPGNNPYYYTVIAVDTAGNESLITTGSTSCEVILDQDNPKKPTGLHRRNVLGETFACGDTAQRETMIPDWDDITNDPSFSHFEYSSFNANGSQGKDEMVLDNSEFVNSWTALKDGTYGYAVRSVDKAGNKSNWSLSGESLEGSCQITYDSTPPSTPSELYWKIGEEVLSCNSFTNSYNIIAVWGESTDELSDVSHYEYQSFNPDDGWVWPNSEFGVPVYSTFRPGAFTQGEGVYGFRVRAVDSIGNNSKWSSQNFETSCQITYDETPPSKPENIRFDVGNEELLACGSFTDSENVTVLWDDSSDNITDTENIRYEYEITYTDPETEEESVWTTQVTNPHYPGSFAPKGEGIRTIRVRSIDETENTSEWTEGCTIFYDNTPPEVLFANQEVPEILTELPQYEITSQSENLLDNPVCTIDEDITFPIDAESENNPLTVTCTYSDLAGNENTSTYTVSITDVPILVDLTPNTLEVLEGTGPVVLSANVTGGNEPFTYLWSGDCSGTNKTTLFSGDSIPGEYTCTVTVTDADGDTAQEDITIIVNAIPEAQNTPETLGATTTKTTATTTRTSTPYTYATTTEDSGTGAGEEIIELEPTTEEKEEVLGETCDTPITVKGYIYLDKNKNEERNENEEGIQGITITILTTDEEGNRITIDTLETDENGYWETKLCSGSYTMEIDQENLPKNVETSETIELQVEDNLTEPMEFNIPATDTRNFWQKNWYWILIATAVVITIGYMAVKNNKEEITQ</sequence>
<dbReference type="Pfam" id="PF12245">
    <property type="entry name" value="Big_3_2"/>
    <property type="match status" value="1"/>
</dbReference>
<keyword evidence="4" id="KW-0812">Transmembrane</keyword>
<evidence type="ECO:0000256" key="3">
    <source>
        <dbReference type="ARBA" id="ARBA00022729"/>
    </source>
</evidence>
<reference evidence="7" key="1">
    <citation type="journal article" date="2015" name="MBio">
        <title>Genome-Resolved Metagenomic Analysis Reveals Roles for Candidate Phyla and Other Microbial Community Members in Biogeochemical Transformations in Oil Reservoirs.</title>
        <authorList>
            <person name="Hu P."/>
            <person name="Tom L."/>
            <person name="Singh A."/>
            <person name="Thomas B.C."/>
            <person name="Baker B.J."/>
            <person name="Piceno Y.M."/>
            <person name="Andersen G.L."/>
            <person name="Banfield J.F."/>
        </authorList>
    </citation>
    <scope>NUCLEOTIDE SEQUENCE [LARGE SCALE GENOMIC DNA]</scope>
</reference>
<evidence type="ECO:0000313" key="7">
    <source>
        <dbReference type="Proteomes" id="UP000053904"/>
    </source>
</evidence>
<evidence type="ECO:0000256" key="1">
    <source>
        <dbReference type="ARBA" id="ARBA00004613"/>
    </source>
</evidence>
<evidence type="ECO:0000256" key="2">
    <source>
        <dbReference type="ARBA" id="ARBA00022525"/>
    </source>
</evidence>
<comment type="caution">
    <text evidence="6">The sequence shown here is derived from an EMBL/GenBank/DDBJ whole genome shotgun (WGS) entry which is preliminary data.</text>
</comment>